<name>A0ABD1FHS2_SALDI</name>
<dbReference type="EMBL" id="JBEAFC010000014">
    <property type="protein sequence ID" value="KAL1531409.1"/>
    <property type="molecule type" value="Genomic_DNA"/>
</dbReference>
<reference evidence="1 2" key="1">
    <citation type="submission" date="2024-06" db="EMBL/GenBank/DDBJ databases">
        <title>A chromosome level genome sequence of Diviner's sage (Salvia divinorum).</title>
        <authorList>
            <person name="Ford S.A."/>
            <person name="Ro D.-K."/>
            <person name="Ness R.W."/>
            <person name="Phillips M.A."/>
        </authorList>
    </citation>
    <scope>NUCLEOTIDE SEQUENCE [LARGE SCALE GENOMIC DNA]</scope>
    <source>
        <strain evidence="1">SAF-2024a</strain>
        <tissue evidence="1">Leaf</tissue>
    </source>
</reference>
<proteinExistence type="predicted"/>
<keyword evidence="2" id="KW-1185">Reference proteome</keyword>
<dbReference type="AlphaFoldDB" id="A0ABD1FHS2"/>
<gene>
    <name evidence="1" type="ORF">AAHA92_31551</name>
</gene>
<dbReference type="Proteomes" id="UP001567538">
    <property type="component" value="Unassembled WGS sequence"/>
</dbReference>
<sequence length="133" mass="14223">MEDVDESLSTQVKMNLKNKKYNIRSRHLASRLRPLYAVASSRLLLPPVQPSPTSRFTAVTGGLPVVCRLGSAADPGVPVLHSLGAVSAARHPAGSRIGRVCTAVKVATVVHYTRRADIDPPRNSPIPSPPIES</sequence>
<protein>
    <submittedName>
        <fullName evidence="1">Uncharacterized protein</fullName>
    </submittedName>
</protein>
<comment type="caution">
    <text evidence="1">The sequence shown here is derived from an EMBL/GenBank/DDBJ whole genome shotgun (WGS) entry which is preliminary data.</text>
</comment>
<evidence type="ECO:0000313" key="2">
    <source>
        <dbReference type="Proteomes" id="UP001567538"/>
    </source>
</evidence>
<evidence type="ECO:0000313" key="1">
    <source>
        <dbReference type="EMBL" id="KAL1531409.1"/>
    </source>
</evidence>
<accession>A0ABD1FHS2</accession>
<organism evidence="1 2">
    <name type="scientific">Salvia divinorum</name>
    <name type="common">Maria pastora</name>
    <name type="synonym">Diviner's sage</name>
    <dbReference type="NCBI Taxonomy" id="28513"/>
    <lineage>
        <taxon>Eukaryota</taxon>
        <taxon>Viridiplantae</taxon>
        <taxon>Streptophyta</taxon>
        <taxon>Embryophyta</taxon>
        <taxon>Tracheophyta</taxon>
        <taxon>Spermatophyta</taxon>
        <taxon>Magnoliopsida</taxon>
        <taxon>eudicotyledons</taxon>
        <taxon>Gunneridae</taxon>
        <taxon>Pentapetalae</taxon>
        <taxon>asterids</taxon>
        <taxon>lamiids</taxon>
        <taxon>Lamiales</taxon>
        <taxon>Lamiaceae</taxon>
        <taxon>Nepetoideae</taxon>
        <taxon>Mentheae</taxon>
        <taxon>Salviinae</taxon>
        <taxon>Salvia</taxon>
        <taxon>Salvia subgen. Calosphace</taxon>
    </lineage>
</organism>